<dbReference type="KEGG" id="ruj:E5Z56_04515"/>
<dbReference type="PRINTS" id="PR00476">
    <property type="entry name" value="PHFRCTKINASE"/>
</dbReference>
<dbReference type="InterPro" id="IPR015912">
    <property type="entry name" value="Phosphofructokinase_CS"/>
</dbReference>
<name>A0A4P8XUF9_9FIRM</name>
<dbReference type="InterPro" id="IPR022953">
    <property type="entry name" value="ATP_PFK"/>
</dbReference>
<evidence type="ECO:0000313" key="12">
    <source>
        <dbReference type="Proteomes" id="UP000301475"/>
    </source>
</evidence>
<dbReference type="GO" id="GO:0005524">
    <property type="term" value="F:ATP binding"/>
    <property type="evidence" value="ECO:0007669"/>
    <property type="project" value="InterPro"/>
</dbReference>
<dbReference type="AlphaFoldDB" id="A0A4P8XUF9"/>
<sequence>MRVGLLTSGGDCQALNPTMRGVVLTLKNLAKKVEIIGFANGYKGLIYNHYSIVSPSAFVNILNQGGTILGTSREPFKHITEPDENGVDKVKAMVENYKKLDLDCLVVLGGNGSIKTANLLSEKGLNVIALPKTIDNDIYGTDITFGFDSAISVGTNVIDNIRTTAQSHKRTFIVELMGHKVGWLGLYSAIAGGADIVLIPEKPFSIKKIADVINNNKKGYTIIVASEGAMTKEMTKMPKKDRKKVLSKNNNSIATYIASELEKLGIVEVRTTIAGHTQRGGEPTPYDRILSTRLGAKGAELIISKNYGNLVVFKDNEISYIPLSETAGKLKAIDDNSPIIKECENLGISFCD</sequence>
<keyword evidence="4 11" id="KW-0808">Transferase</keyword>
<comment type="similarity">
    <text evidence="9">Belongs to the phosphofructokinase type A (PFKA) family.</text>
</comment>
<dbReference type="GO" id="GO:0006002">
    <property type="term" value="P:fructose 6-phosphate metabolic process"/>
    <property type="evidence" value="ECO:0007669"/>
    <property type="project" value="InterPro"/>
</dbReference>
<evidence type="ECO:0000256" key="8">
    <source>
        <dbReference type="ARBA" id="ARBA00023152"/>
    </source>
</evidence>
<keyword evidence="3" id="KW-0963">Cytoplasm</keyword>
<dbReference type="NCBIfam" id="NF002872">
    <property type="entry name" value="PRK03202.1"/>
    <property type="match status" value="1"/>
</dbReference>
<dbReference type="PROSITE" id="PS00433">
    <property type="entry name" value="PHOSPHOFRUCTOKINASE"/>
    <property type="match status" value="1"/>
</dbReference>
<dbReference type="InterPro" id="IPR000023">
    <property type="entry name" value="Phosphofructokinase_dom"/>
</dbReference>
<dbReference type="GO" id="GO:0003872">
    <property type="term" value="F:6-phosphofructokinase activity"/>
    <property type="evidence" value="ECO:0007669"/>
    <property type="project" value="UniProtKB-EC"/>
</dbReference>
<dbReference type="SUPFAM" id="SSF53784">
    <property type="entry name" value="Phosphofructokinase"/>
    <property type="match status" value="1"/>
</dbReference>
<dbReference type="Gene3D" id="3.40.50.450">
    <property type="match status" value="1"/>
</dbReference>
<dbReference type="OrthoDB" id="9802503at2"/>
<comment type="cofactor">
    <cofactor evidence="1">
        <name>Mg(2+)</name>
        <dbReference type="ChEBI" id="CHEBI:18420"/>
    </cofactor>
</comment>
<protein>
    <submittedName>
        <fullName evidence="11">ATP-dependent 6-phosphofructokinase</fullName>
        <ecNumber evidence="11">2.7.1.11</ecNumber>
    </submittedName>
</protein>
<keyword evidence="8" id="KW-0324">Glycolysis</keyword>
<dbReference type="Proteomes" id="UP000301475">
    <property type="component" value="Chromosome"/>
</dbReference>
<dbReference type="InterPro" id="IPR012003">
    <property type="entry name" value="ATP_PFK_prok-type"/>
</dbReference>
<keyword evidence="12" id="KW-1185">Reference proteome</keyword>
<dbReference type="GO" id="GO:0070095">
    <property type="term" value="F:fructose-6-phosphate binding"/>
    <property type="evidence" value="ECO:0007669"/>
    <property type="project" value="TreeGrafter"/>
</dbReference>
<dbReference type="GO" id="GO:0016208">
    <property type="term" value="F:AMP binding"/>
    <property type="evidence" value="ECO:0007669"/>
    <property type="project" value="TreeGrafter"/>
</dbReference>
<dbReference type="RefSeq" id="WP_138156723.1">
    <property type="nucleotide sequence ID" value="NZ_CP039381.1"/>
</dbReference>
<comment type="pathway">
    <text evidence="2">Carbohydrate degradation; glycolysis; D-glyceraldehyde 3-phosphate and glycerone phosphate from D-glucose: step 3/4.</text>
</comment>
<dbReference type="EC" id="2.7.1.11" evidence="11"/>
<dbReference type="UniPathway" id="UPA00109">
    <property type="reaction ID" value="UER00182"/>
</dbReference>
<evidence type="ECO:0000259" key="10">
    <source>
        <dbReference type="Pfam" id="PF00365"/>
    </source>
</evidence>
<feature type="domain" description="Phosphofructokinase" evidence="10">
    <location>
        <begin position="2"/>
        <end position="301"/>
    </location>
</feature>
<evidence type="ECO:0000256" key="4">
    <source>
        <dbReference type="ARBA" id="ARBA00022679"/>
    </source>
</evidence>
<dbReference type="GO" id="GO:0046872">
    <property type="term" value="F:metal ion binding"/>
    <property type="evidence" value="ECO:0007669"/>
    <property type="project" value="UniProtKB-KW"/>
</dbReference>
<dbReference type="PIRSF" id="PIRSF000532">
    <property type="entry name" value="ATP_PFK_prok"/>
    <property type="match status" value="1"/>
</dbReference>
<evidence type="ECO:0000256" key="2">
    <source>
        <dbReference type="ARBA" id="ARBA00004679"/>
    </source>
</evidence>
<evidence type="ECO:0000256" key="6">
    <source>
        <dbReference type="ARBA" id="ARBA00022777"/>
    </source>
</evidence>
<dbReference type="PANTHER" id="PTHR13697:SF52">
    <property type="entry name" value="ATP-DEPENDENT 6-PHOSPHOFRUCTOKINASE 3"/>
    <property type="match status" value="1"/>
</dbReference>
<dbReference type="Pfam" id="PF00365">
    <property type="entry name" value="PFK"/>
    <property type="match status" value="1"/>
</dbReference>
<dbReference type="PANTHER" id="PTHR13697">
    <property type="entry name" value="PHOSPHOFRUCTOKINASE"/>
    <property type="match status" value="1"/>
</dbReference>
<evidence type="ECO:0000256" key="9">
    <source>
        <dbReference type="ARBA" id="ARBA00038478"/>
    </source>
</evidence>
<proteinExistence type="inferred from homology"/>
<dbReference type="Gene3D" id="3.40.50.460">
    <property type="entry name" value="Phosphofructokinase domain"/>
    <property type="match status" value="1"/>
</dbReference>
<evidence type="ECO:0000256" key="5">
    <source>
        <dbReference type="ARBA" id="ARBA00022723"/>
    </source>
</evidence>
<dbReference type="EMBL" id="CP039381">
    <property type="protein sequence ID" value="QCT06671.1"/>
    <property type="molecule type" value="Genomic_DNA"/>
</dbReference>
<keyword evidence="6 11" id="KW-0418">Kinase</keyword>
<evidence type="ECO:0000313" key="11">
    <source>
        <dbReference type="EMBL" id="QCT06671.1"/>
    </source>
</evidence>
<evidence type="ECO:0000256" key="7">
    <source>
        <dbReference type="ARBA" id="ARBA00022842"/>
    </source>
</evidence>
<dbReference type="GO" id="GO:0042802">
    <property type="term" value="F:identical protein binding"/>
    <property type="evidence" value="ECO:0007669"/>
    <property type="project" value="TreeGrafter"/>
</dbReference>
<dbReference type="GO" id="GO:0005945">
    <property type="term" value="C:6-phosphofructokinase complex"/>
    <property type="evidence" value="ECO:0007669"/>
    <property type="project" value="TreeGrafter"/>
</dbReference>
<accession>A0A4P8XUF9</accession>
<dbReference type="GO" id="GO:0048029">
    <property type="term" value="F:monosaccharide binding"/>
    <property type="evidence" value="ECO:0007669"/>
    <property type="project" value="TreeGrafter"/>
</dbReference>
<keyword evidence="5" id="KW-0479">Metal-binding</keyword>
<dbReference type="InterPro" id="IPR035966">
    <property type="entry name" value="PKF_sf"/>
</dbReference>
<keyword evidence="7" id="KW-0460">Magnesium</keyword>
<dbReference type="GO" id="GO:0061621">
    <property type="term" value="P:canonical glycolysis"/>
    <property type="evidence" value="ECO:0007669"/>
    <property type="project" value="TreeGrafter"/>
</dbReference>
<gene>
    <name evidence="11" type="ORF">E5Z56_04515</name>
</gene>
<organism evidence="11 12">
    <name type="scientific">Ruminococcus bovis</name>
    <dbReference type="NCBI Taxonomy" id="2564099"/>
    <lineage>
        <taxon>Bacteria</taxon>
        <taxon>Bacillati</taxon>
        <taxon>Bacillota</taxon>
        <taxon>Clostridia</taxon>
        <taxon>Eubacteriales</taxon>
        <taxon>Oscillospiraceae</taxon>
        <taxon>Ruminococcus</taxon>
    </lineage>
</organism>
<reference evidence="11 12" key="1">
    <citation type="submission" date="2019-04" db="EMBL/GenBank/DDBJ databases">
        <authorList>
            <person name="Embree M."/>
            <person name="Gaffney J.R."/>
        </authorList>
    </citation>
    <scope>NUCLEOTIDE SEQUENCE [LARGE SCALE GENOMIC DNA]</scope>
    <source>
        <strain evidence="11 12">JE7A12</strain>
    </source>
</reference>
<dbReference type="GO" id="GO:0030388">
    <property type="term" value="P:fructose 1,6-bisphosphate metabolic process"/>
    <property type="evidence" value="ECO:0007669"/>
    <property type="project" value="TreeGrafter"/>
</dbReference>
<evidence type="ECO:0000256" key="3">
    <source>
        <dbReference type="ARBA" id="ARBA00022490"/>
    </source>
</evidence>
<evidence type="ECO:0000256" key="1">
    <source>
        <dbReference type="ARBA" id="ARBA00001946"/>
    </source>
</evidence>